<dbReference type="Pfam" id="PF10536">
    <property type="entry name" value="PMD"/>
    <property type="match status" value="2"/>
</dbReference>
<dbReference type="GO" id="GO:0010073">
    <property type="term" value="P:meristem maintenance"/>
    <property type="evidence" value="ECO:0007669"/>
    <property type="project" value="InterPro"/>
</dbReference>
<dbReference type="PANTHER" id="PTHR46033">
    <property type="entry name" value="PROTEIN MAIN-LIKE 2"/>
    <property type="match status" value="1"/>
</dbReference>
<evidence type="ECO:0000313" key="3">
    <source>
        <dbReference type="Proteomes" id="UP000467840"/>
    </source>
</evidence>
<sequence length="461" mass="51735">MAQEETISIYRVRFETMVSVKDGKHTTTTSRFLKPCADNVDQAINVPNTPLLSENFSHNSTSWASKVLFKSWVRPHEKWEEWIDRLARKHGDIWNQTCIYDSILSSTYQIHCNRNLILGLAEFWCLETNTFIFPWGEATITLEDVMLIGGHLVTGEPVTSPLTKALIKSYLRCLLATELVGLGCQEKYQPHRVARQFGLDQDLPGDHSDMHIADKKIAVFILDRSFMPSVSKRYFNWWKQSTVICEDVAKESNAKSSLQIHGQISILSLSSEDVSHGLVASKCDQITVDGIRNIEVSKSAGAGKNKDDGLIHDEIKITEESHTTLHINSSPMIKKATIILQVDAHKGSENLAPTTLKDANITGESKISCHNSNRAAKEVEKEPFDLENLRCIDDTRKEVECSKVSKVSLGYENREIKTTGVSCDDPIDVDDYVGTSTTTSQAPNLELEERVRKLEKILLGM</sequence>
<evidence type="ECO:0000313" key="2">
    <source>
        <dbReference type="EMBL" id="KAF2285763.1"/>
    </source>
</evidence>
<comment type="caution">
    <text evidence="2">The sequence shown here is derived from an EMBL/GenBank/DDBJ whole genome shotgun (WGS) entry which is preliminary data.</text>
</comment>
<feature type="domain" description="Aminotransferase-like plant mobile" evidence="1">
    <location>
        <begin position="167"/>
        <end position="208"/>
    </location>
</feature>
<dbReference type="PANTHER" id="PTHR46033:SF80">
    <property type="entry name" value="PROTEIN MAIN-LIKE 2-LIKE"/>
    <property type="match status" value="1"/>
</dbReference>
<dbReference type="EMBL" id="JAAGAX010000017">
    <property type="protein sequence ID" value="KAF2285763.1"/>
    <property type="molecule type" value="Genomic_DNA"/>
</dbReference>
<accession>A0A6A6KCB8</accession>
<dbReference type="Proteomes" id="UP000467840">
    <property type="component" value="Chromosome 3"/>
</dbReference>
<reference evidence="2 3" key="1">
    <citation type="journal article" date="2020" name="Mol. Plant">
        <title>The Chromosome-Based Rubber Tree Genome Provides New Insights into Spurge Genome Evolution and Rubber Biosynthesis.</title>
        <authorList>
            <person name="Liu J."/>
            <person name="Shi C."/>
            <person name="Shi C.C."/>
            <person name="Li W."/>
            <person name="Zhang Q.J."/>
            <person name="Zhang Y."/>
            <person name="Li K."/>
            <person name="Lu H.F."/>
            <person name="Shi C."/>
            <person name="Zhu S.T."/>
            <person name="Xiao Z.Y."/>
            <person name="Nan H."/>
            <person name="Yue Y."/>
            <person name="Zhu X.G."/>
            <person name="Wu Y."/>
            <person name="Hong X.N."/>
            <person name="Fan G.Y."/>
            <person name="Tong Y."/>
            <person name="Zhang D."/>
            <person name="Mao C.L."/>
            <person name="Liu Y.L."/>
            <person name="Hao S.J."/>
            <person name="Liu W.Q."/>
            <person name="Lv M.Q."/>
            <person name="Zhang H.B."/>
            <person name="Liu Y."/>
            <person name="Hu-Tang G.R."/>
            <person name="Wang J.P."/>
            <person name="Wang J.H."/>
            <person name="Sun Y.H."/>
            <person name="Ni S.B."/>
            <person name="Chen W.B."/>
            <person name="Zhang X.C."/>
            <person name="Jiao Y.N."/>
            <person name="Eichler E.E."/>
            <person name="Li G.H."/>
            <person name="Liu X."/>
            <person name="Gao L.Z."/>
        </authorList>
    </citation>
    <scope>NUCLEOTIDE SEQUENCE [LARGE SCALE GENOMIC DNA]</scope>
    <source>
        <strain evidence="3">cv. GT1</strain>
        <tissue evidence="2">Leaf</tissue>
    </source>
</reference>
<evidence type="ECO:0000259" key="1">
    <source>
        <dbReference type="Pfam" id="PF10536"/>
    </source>
</evidence>
<protein>
    <recommendedName>
        <fullName evidence="1">Aminotransferase-like plant mobile domain-containing protein</fullName>
    </recommendedName>
</protein>
<dbReference type="InterPro" id="IPR044824">
    <property type="entry name" value="MAIN-like"/>
</dbReference>
<dbReference type="InterPro" id="IPR019557">
    <property type="entry name" value="AminoTfrase-like_pln_mobile"/>
</dbReference>
<feature type="domain" description="Aminotransferase-like plant mobile" evidence="1">
    <location>
        <begin position="99"/>
        <end position="163"/>
    </location>
</feature>
<organism evidence="2 3">
    <name type="scientific">Hevea brasiliensis</name>
    <name type="common">Para rubber tree</name>
    <name type="synonym">Siphonia brasiliensis</name>
    <dbReference type="NCBI Taxonomy" id="3981"/>
    <lineage>
        <taxon>Eukaryota</taxon>
        <taxon>Viridiplantae</taxon>
        <taxon>Streptophyta</taxon>
        <taxon>Embryophyta</taxon>
        <taxon>Tracheophyta</taxon>
        <taxon>Spermatophyta</taxon>
        <taxon>Magnoliopsida</taxon>
        <taxon>eudicotyledons</taxon>
        <taxon>Gunneridae</taxon>
        <taxon>Pentapetalae</taxon>
        <taxon>rosids</taxon>
        <taxon>fabids</taxon>
        <taxon>Malpighiales</taxon>
        <taxon>Euphorbiaceae</taxon>
        <taxon>Crotonoideae</taxon>
        <taxon>Micrandreae</taxon>
        <taxon>Hevea</taxon>
    </lineage>
</organism>
<proteinExistence type="predicted"/>
<gene>
    <name evidence="2" type="ORF">GH714_007705</name>
</gene>
<dbReference type="AlphaFoldDB" id="A0A6A6KCB8"/>
<keyword evidence="3" id="KW-1185">Reference proteome</keyword>
<name>A0A6A6KCB8_HEVBR</name>